<dbReference type="AlphaFoldDB" id="A0A1H7TXH7"/>
<dbReference type="Proteomes" id="UP000183894">
    <property type="component" value="Unassembled WGS sequence"/>
</dbReference>
<gene>
    <name evidence="2" type="ORF">SAMN04488691_11070</name>
</gene>
<reference evidence="2 3" key="1">
    <citation type="submission" date="2016-10" db="EMBL/GenBank/DDBJ databases">
        <authorList>
            <person name="de Groot N.N."/>
        </authorList>
    </citation>
    <scope>NUCLEOTIDE SEQUENCE [LARGE SCALE GENOMIC DNA]</scope>
    <source>
        <strain evidence="2 3">CDM_5</strain>
    </source>
</reference>
<protein>
    <submittedName>
        <fullName evidence="2">Uncharacterized protein</fullName>
    </submittedName>
</protein>
<sequence length="335" mass="37411">MKHSSLSRVNSYPPVVNAIAYSVRNEVSLMKHHVSNTSTQFMSGKPESAETRAALLTDHNPLSVLDKLPSNVFPVRMKLGLPRPRGADTTDDTYKSPSYPVSVNQPSAPYIPEQTVHFDNPVERAPDKTTAWTPPEFREKLTEVLNHLEDDHPVVNTDTLTLQEIDLVEIPSHFLTTDSTTGNLVPKPDMYDRNGEMTMVRFAKEGSLSATNVRDSIKEALPGETRTPTRLTRIKEVQAKPFRHGRTTSVSGGRAQYYTETDAEKNNDLSLTPSVYQLDELNADGDQNRPLSMVLDSLEEFVPTLVNETDGLVSKVKFVGQEREHTVFHATEVLK</sequence>
<evidence type="ECO:0000313" key="3">
    <source>
        <dbReference type="Proteomes" id="UP000183894"/>
    </source>
</evidence>
<evidence type="ECO:0000313" key="2">
    <source>
        <dbReference type="EMBL" id="SEL88657.1"/>
    </source>
</evidence>
<name>A0A1H7TXH7_HALLR</name>
<feature type="region of interest" description="Disordered" evidence="1">
    <location>
        <begin position="83"/>
        <end position="107"/>
    </location>
</feature>
<feature type="compositionally biased region" description="Basic and acidic residues" evidence="1">
    <location>
        <begin position="85"/>
        <end position="94"/>
    </location>
</feature>
<evidence type="ECO:0000256" key="1">
    <source>
        <dbReference type="SAM" id="MobiDB-lite"/>
    </source>
</evidence>
<feature type="compositionally biased region" description="Polar residues" evidence="1">
    <location>
        <begin position="95"/>
        <end position="107"/>
    </location>
</feature>
<proteinExistence type="predicted"/>
<accession>A0A1H7TXH7</accession>
<dbReference type="EMBL" id="FOAD01000010">
    <property type="protein sequence ID" value="SEL88657.1"/>
    <property type="molecule type" value="Genomic_DNA"/>
</dbReference>
<organism evidence="2 3">
    <name type="scientific">Haloferax larsenii</name>
    <dbReference type="NCBI Taxonomy" id="302484"/>
    <lineage>
        <taxon>Archaea</taxon>
        <taxon>Methanobacteriati</taxon>
        <taxon>Methanobacteriota</taxon>
        <taxon>Stenosarchaea group</taxon>
        <taxon>Halobacteria</taxon>
        <taxon>Halobacteriales</taxon>
        <taxon>Haloferacaceae</taxon>
        <taxon>Haloferax</taxon>
    </lineage>
</organism>